<name>A0AAW6SRS6_9BACI</name>
<dbReference type="InterPro" id="IPR013078">
    <property type="entry name" value="His_Pase_superF_clade-1"/>
</dbReference>
<dbReference type="GO" id="GO:0005737">
    <property type="term" value="C:cytoplasm"/>
    <property type="evidence" value="ECO:0007669"/>
    <property type="project" value="TreeGrafter"/>
</dbReference>
<evidence type="ECO:0000256" key="2">
    <source>
        <dbReference type="PIRSR" id="PIRSR613078-2"/>
    </source>
</evidence>
<feature type="binding site" evidence="2">
    <location>
        <position position="93"/>
    </location>
    <ligand>
        <name>substrate</name>
    </ligand>
</feature>
<dbReference type="Pfam" id="PF00300">
    <property type="entry name" value="His_Phos_1"/>
    <property type="match status" value="1"/>
</dbReference>
<accession>A0AAW6SRS6</accession>
<dbReference type="Gene3D" id="3.40.50.1240">
    <property type="entry name" value="Phosphoglycerate mutase-like"/>
    <property type="match status" value="1"/>
</dbReference>
<feature type="binding site" evidence="2">
    <location>
        <position position="62"/>
    </location>
    <ligand>
        <name>substrate</name>
    </ligand>
</feature>
<dbReference type="SUPFAM" id="SSF53254">
    <property type="entry name" value="Phosphoglycerate mutase-like"/>
    <property type="match status" value="1"/>
</dbReference>
<feature type="binding site" evidence="2">
    <location>
        <begin position="8"/>
        <end position="15"/>
    </location>
    <ligand>
        <name>substrate</name>
    </ligand>
</feature>
<sequence>MQTITLIRHLPTEWNKQGLLQGKRNIDIAYPNNKIQEEIQHNIKLLSKLSPFDLVLASTLKRTQQTAKWYGYLFKKEDLLDELDFGPFEGVSKRMLYKEYGNQWICNPSEIILGESLNQLEQRIKMFIDKYKECNNLLVFGHGAWIRAFVSLNQYGHINEMNKITVENNKCMVITTTIVDSVQ</sequence>
<evidence type="ECO:0000313" key="3">
    <source>
        <dbReference type="EMBL" id="MDH5159644.1"/>
    </source>
</evidence>
<dbReference type="PANTHER" id="PTHR48100">
    <property type="entry name" value="BROAD-SPECIFICITY PHOSPHATASE YOR283W-RELATED"/>
    <property type="match status" value="1"/>
</dbReference>
<dbReference type="PANTHER" id="PTHR48100:SF1">
    <property type="entry name" value="HISTIDINE PHOSPHATASE FAMILY PROTEIN-RELATED"/>
    <property type="match status" value="1"/>
</dbReference>
<protein>
    <submittedName>
        <fullName evidence="3">Phosphoglycerate mutase family protein</fullName>
    </submittedName>
</protein>
<dbReference type="SMART" id="SM00855">
    <property type="entry name" value="PGAM"/>
    <property type="match status" value="1"/>
</dbReference>
<comment type="caution">
    <text evidence="3">The sequence shown here is derived from an EMBL/GenBank/DDBJ whole genome shotgun (WGS) entry which is preliminary data.</text>
</comment>
<gene>
    <name evidence="3" type="ORF">P5X88_01775</name>
</gene>
<dbReference type="AlphaFoldDB" id="A0AAW6SRS6"/>
<evidence type="ECO:0000256" key="1">
    <source>
        <dbReference type="PIRSR" id="PIRSR613078-1"/>
    </source>
</evidence>
<reference evidence="3" key="1">
    <citation type="submission" date="2023-03" db="EMBL/GenBank/DDBJ databases">
        <title>Bacterial isolates from washroom surfaces on a university campus.</title>
        <authorList>
            <person name="Holman D.B."/>
            <person name="Gzyl K.E."/>
            <person name="Taheri A.E."/>
        </authorList>
    </citation>
    <scope>NUCLEOTIDE SEQUENCE</scope>
    <source>
        <strain evidence="3">RD03</strain>
    </source>
</reference>
<dbReference type="InterPro" id="IPR029033">
    <property type="entry name" value="His_PPase_superfam"/>
</dbReference>
<dbReference type="CDD" id="cd07067">
    <property type="entry name" value="HP_PGM_like"/>
    <property type="match status" value="1"/>
</dbReference>
<dbReference type="EMBL" id="JAROYP010000001">
    <property type="protein sequence ID" value="MDH5159644.1"/>
    <property type="molecule type" value="Genomic_DNA"/>
</dbReference>
<proteinExistence type="predicted"/>
<dbReference type="Proteomes" id="UP001159179">
    <property type="component" value="Unassembled WGS sequence"/>
</dbReference>
<organism evidence="3 4">
    <name type="scientific">Heyndrickxia oleronia</name>
    <dbReference type="NCBI Taxonomy" id="38875"/>
    <lineage>
        <taxon>Bacteria</taxon>
        <taxon>Bacillati</taxon>
        <taxon>Bacillota</taxon>
        <taxon>Bacilli</taxon>
        <taxon>Bacillales</taxon>
        <taxon>Bacillaceae</taxon>
        <taxon>Heyndrickxia</taxon>
    </lineage>
</organism>
<dbReference type="GO" id="GO:0016791">
    <property type="term" value="F:phosphatase activity"/>
    <property type="evidence" value="ECO:0007669"/>
    <property type="project" value="TreeGrafter"/>
</dbReference>
<dbReference type="InterPro" id="IPR050275">
    <property type="entry name" value="PGM_Phosphatase"/>
</dbReference>
<feature type="active site" description="Proton donor/acceptor" evidence="1">
    <location>
        <position position="82"/>
    </location>
</feature>
<evidence type="ECO:0000313" key="4">
    <source>
        <dbReference type="Proteomes" id="UP001159179"/>
    </source>
</evidence>
<feature type="active site" description="Tele-phosphohistidine intermediate" evidence="1">
    <location>
        <position position="9"/>
    </location>
</feature>
<dbReference type="RefSeq" id="WP_280615517.1">
    <property type="nucleotide sequence ID" value="NZ_JAROYP010000001.1"/>
</dbReference>